<dbReference type="SMART" id="SM00717">
    <property type="entry name" value="SANT"/>
    <property type="match status" value="1"/>
</dbReference>
<dbReference type="InterPro" id="IPR035979">
    <property type="entry name" value="RBD_domain_sf"/>
</dbReference>
<keyword evidence="8" id="KW-1185">Reference proteome</keyword>
<dbReference type="STRING" id="425264.A0A3G2S5V7"/>
<name>A0A3G2S5V7_MALR7</name>
<evidence type="ECO:0000259" key="5">
    <source>
        <dbReference type="PROSITE" id="PS50102"/>
    </source>
</evidence>
<dbReference type="SUPFAM" id="SSF54928">
    <property type="entry name" value="RNA-binding domain, RBD"/>
    <property type="match status" value="1"/>
</dbReference>
<evidence type="ECO:0000313" key="7">
    <source>
        <dbReference type="EMBL" id="AYO43445.1"/>
    </source>
</evidence>
<dbReference type="Pfam" id="PF00076">
    <property type="entry name" value="RRM_1"/>
    <property type="match status" value="1"/>
</dbReference>
<feature type="compositionally biased region" description="Basic and acidic residues" evidence="3">
    <location>
        <begin position="517"/>
        <end position="535"/>
    </location>
</feature>
<dbReference type="PROSITE" id="PS50102">
    <property type="entry name" value="RRM"/>
    <property type="match status" value="1"/>
</dbReference>
<feature type="domain" description="Myb-like" evidence="4">
    <location>
        <begin position="447"/>
        <end position="500"/>
    </location>
</feature>
<dbReference type="SMART" id="SM00360">
    <property type="entry name" value="RRM"/>
    <property type="match status" value="2"/>
</dbReference>
<organism evidence="7 8">
    <name type="scientific">Malassezia restricta (strain ATCC 96810 / NBRC 103918 / CBS 7877)</name>
    <name type="common">Seborrheic dermatitis infection agent</name>
    <dbReference type="NCBI Taxonomy" id="425264"/>
    <lineage>
        <taxon>Eukaryota</taxon>
        <taxon>Fungi</taxon>
        <taxon>Dikarya</taxon>
        <taxon>Basidiomycota</taxon>
        <taxon>Ustilaginomycotina</taxon>
        <taxon>Malasseziomycetes</taxon>
        <taxon>Malasseziales</taxon>
        <taxon>Malasseziaceae</taxon>
        <taxon>Malassezia</taxon>
    </lineage>
</organism>
<feature type="region of interest" description="Disordered" evidence="3">
    <location>
        <begin position="515"/>
        <end position="536"/>
    </location>
</feature>
<feature type="compositionally biased region" description="Polar residues" evidence="3">
    <location>
        <begin position="398"/>
        <end position="410"/>
    </location>
</feature>
<evidence type="ECO:0000313" key="8">
    <source>
        <dbReference type="Proteomes" id="UP000269793"/>
    </source>
</evidence>
<evidence type="ECO:0000256" key="3">
    <source>
        <dbReference type="SAM" id="MobiDB-lite"/>
    </source>
</evidence>
<dbReference type="InterPro" id="IPR012677">
    <property type="entry name" value="Nucleotide-bd_a/b_plait_sf"/>
</dbReference>
<dbReference type="EMBL" id="CP033151">
    <property type="protein sequence ID" value="AYO43445.1"/>
    <property type="molecule type" value="Genomic_DNA"/>
</dbReference>
<dbReference type="GO" id="GO:0003723">
    <property type="term" value="F:RNA binding"/>
    <property type="evidence" value="ECO:0007669"/>
    <property type="project" value="UniProtKB-UniRule"/>
</dbReference>
<dbReference type="PROSITE" id="PS51294">
    <property type="entry name" value="HTH_MYB"/>
    <property type="match status" value="1"/>
</dbReference>
<feature type="domain" description="RRM" evidence="5">
    <location>
        <begin position="75"/>
        <end position="148"/>
    </location>
</feature>
<evidence type="ECO:0000256" key="1">
    <source>
        <dbReference type="ARBA" id="ARBA00022884"/>
    </source>
</evidence>
<dbReference type="InterPro" id="IPR009057">
    <property type="entry name" value="Homeodomain-like_sf"/>
</dbReference>
<feature type="compositionally biased region" description="Polar residues" evidence="3">
    <location>
        <begin position="557"/>
        <end position="579"/>
    </location>
</feature>
<dbReference type="PROSITE" id="PS50090">
    <property type="entry name" value="MYB_LIKE"/>
    <property type="match status" value="1"/>
</dbReference>
<feature type="compositionally biased region" description="Polar residues" evidence="3">
    <location>
        <begin position="369"/>
        <end position="379"/>
    </location>
</feature>
<evidence type="ECO:0000259" key="4">
    <source>
        <dbReference type="PROSITE" id="PS50090"/>
    </source>
</evidence>
<keyword evidence="1 2" id="KW-0694">RNA-binding</keyword>
<dbReference type="InterPro" id="IPR017930">
    <property type="entry name" value="Myb_dom"/>
</dbReference>
<gene>
    <name evidence="7" type="primary">ML2</name>
    <name evidence="7" type="ORF">DNF11_2495</name>
</gene>
<dbReference type="VEuPathDB" id="FungiDB:DNF11_2495"/>
<feature type="region of interest" description="Disordered" evidence="3">
    <location>
        <begin position="557"/>
        <end position="597"/>
    </location>
</feature>
<sequence length="772" mass="84319">MMPMPYAMPQMWYGMPNAALPPQPPPWDAMFPTYAARGGGGARRAERKSQRPRFTRSIYQPDPEAERPEDSKPCRTLFVRNVAFEVNVNALRAEFASYGEIRTWFDLIQRRGMLFVTYYDTRAAERARAKMNKKVLVGRALDVHFSLPKDEDQEQHCDRDKNQGTLFVVVHDAKDPVSDEVIRAHFEPFGDIRAIRTYKGQLHTRFIEYWDSRACIQAHDTCQDTEFLGGKLQLKFAWDLSTVSLVNDARTRSEAKAAAEARATANQQDPAPLPEGEAAEIAPAWPANAPEERLEQAQKVQQLLASLGPHTAHQTPRASEDFEDEHVIRTLGPKAGSGSGTLPIDQSDLFALLEPALGCVSMLPDKPNVASSPPSQGSSEGACARPSSHWKSADHTTPPDSTASAPQQVSGPKAPDSSPYRVGSAVPDTARPWSTSENFRVPLPDKSNTRARRVFTQEEDEALIRGFERLGSQWAQIARHPAFKNRRSSTDVRDRFRNAFPEEYARAGYKPRVKSSKRLERNREAHRVTRSDATSHRQIKPLRLNDTDTALFASNVASSSDANPKTPLNVTMEPSTPSPLSYEASPQGIPPVSSPTSPISESVMNMLALTPTAMIPSISPPSTPQVAPYSIPDLSMPTTAAVPIPTMSQSFHVQPPFSIPMSVPTLHASGPHVPVPSSDAFVSPPLPGYFPDTTATSFSMPAPAPAFPQSLSPTEPVSFAPSVSLPLSTGGGGPLPETASPPLSSADVSLLSLMMMQTPTHMMEPQPRAPPS</sequence>
<reference evidence="7 8" key="1">
    <citation type="submission" date="2018-10" db="EMBL/GenBank/DDBJ databases">
        <title>Complete genome sequence of Malassezia restricta CBS 7877.</title>
        <authorList>
            <person name="Morand S.C."/>
            <person name="Bertignac M."/>
            <person name="Iltis A."/>
            <person name="Kolder I."/>
            <person name="Pirovano W."/>
            <person name="Jourdain R."/>
            <person name="Clavaud C."/>
        </authorList>
    </citation>
    <scope>NUCLEOTIDE SEQUENCE [LARGE SCALE GENOMIC DNA]</scope>
    <source>
        <strain evidence="7 8">CBS 7877</strain>
    </source>
</reference>
<dbReference type="InterPro" id="IPR001005">
    <property type="entry name" value="SANT/Myb"/>
</dbReference>
<dbReference type="Gene3D" id="1.10.10.60">
    <property type="entry name" value="Homeodomain-like"/>
    <property type="match status" value="1"/>
</dbReference>
<dbReference type="Gene3D" id="3.30.70.330">
    <property type="match status" value="2"/>
</dbReference>
<proteinExistence type="predicted"/>
<dbReference type="OrthoDB" id="439808at2759"/>
<dbReference type="PANTHER" id="PTHR23189">
    <property type="entry name" value="RNA RECOGNITION MOTIF-CONTAINING"/>
    <property type="match status" value="1"/>
</dbReference>
<dbReference type="Pfam" id="PF00249">
    <property type="entry name" value="Myb_DNA-binding"/>
    <property type="match status" value="1"/>
</dbReference>
<dbReference type="AlphaFoldDB" id="A0A3G2S5V7"/>
<feature type="region of interest" description="Disordered" evidence="3">
    <location>
        <begin position="722"/>
        <end position="744"/>
    </location>
</feature>
<protein>
    <submittedName>
        <fullName evidence="7">Protein MEI2-like 2</fullName>
    </submittedName>
</protein>
<feature type="region of interest" description="Disordered" evidence="3">
    <location>
        <begin position="37"/>
        <end position="71"/>
    </location>
</feature>
<evidence type="ECO:0000256" key="2">
    <source>
        <dbReference type="PROSITE-ProRule" id="PRU00176"/>
    </source>
</evidence>
<evidence type="ECO:0000259" key="6">
    <source>
        <dbReference type="PROSITE" id="PS51294"/>
    </source>
</evidence>
<dbReference type="Proteomes" id="UP000269793">
    <property type="component" value="Chromosome IV"/>
</dbReference>
<feature type="region of interest" description="Disordered" evidence="3">
    <location>
        <begin position="367"/>
        <end position="444"/>
    </location>
</feature>
<dbReference type="InterPro" id="IPR000504">
    <property type="entry name" value="RRM_dom"/>
</dbReference>
<accession>A0A3G2S5V7</accession>
<dbReference type="CDD" id="cd12276">
    <property type="entry name" value="RRM2_MEI2_EAR1_like"/>
    <property type="match status" value="1"/>
</dbReference>
<dbReference type="CDD" id="cd11660">
    <property type="entry name" value="SANT_TRF"/>
    <property type="match status" value="1"/>
</dbReference>
<dbReference type="SUPFAM" id="SSF46689">
    <property type="entry name" value="Homeodomain-like"/>
    <property type="match status" value="1"/>
</dbReference>
<feature type="domain" description="HTH myb-type" evidence="6">
    <location>
        <begin position="447"/>
        <end position="504"/>
    </location>
</feature>